<evidence type="ECO:0000313" key="2">
    <source>
        <dbReference type="EMBL" id="MYZ47959.1"/>
    </source>
</evidence>
<organism evidence="2 3">
    <name type="scientific">Propylenella binzhouense</name>
    <dbReference type="NCBI Taxonomy" id="2555902"/>
    <lineage>
        <taxon>Bacteria</taxon>
        <taxon>Pseudomonadati</taxon>
        <taxon>Pseudomonadota</taxon>
        <taxon>Alphaproteobacteria</taxon>
        <taxon>Hyphomicrobiales</taxon>
        <taxon>Propylenellaceae</taxon>
        <taxon>Propylenella</taxon>
    </lineage>
</organism>
<feature type="transmembrane region" description="Helical" evidence="1">
    <location>
        <begin position="6"/>
        <end position="29"/>
    </location>
</feature>
<keyword evidence="3" id="KW-1185">Reference proteome</keyword>
<evidence type="ECO:0000256" key="1">
    <source>
        <dbReference type="SAM" id="Phobius"/>
    </source>
</evidence>
<accession>A0A964WTF9</accession>
<protein>
    <submittedName>
        <fullName evidence="2">Uncharacterized protein</fullName>
    </submittedName>
</protein>
<name>A0A964WTF9_9HYPH</name>
<proteinExistence type="predicted"/>
<keyword evidence="1" id="KW-0812">Transmembrane</keyword>
<feature type="transmembrane region" description="Helical" evidence="1">
    <location>
        <begin position="80"/>
        <end position="101"/>
    </location>
</feature>
<keyword evidence="1" id="KW-0472">Membrane</keyword>
<sequence>MGVVDGIAILLTGFYVGAVLITGHAWASVTRGSASYAMLRDLTGISDRALLHRLFGPTTADGRYKVTPALVQVNRRSAGVLLGGISVHLVFLCAILAATVFGRDATLSGVLAAASLHAALVTLAAVRLALEDPTAIAD</sequence>
<gene>
    <name evidence="2" type="ORF">E4O86_09570</name>
</gene>
<keyword evidence="1" id="KW-1133">Transmembrane helix</keyword>
<dbReference type="AlphaFoldDB" id="A0A964WTF9"/>
<evidence type="ECO:0000313" key="3">
    <source>
        <dbReference type="Proteomes" id="UP000773614"/>
    </source>
</evidence>
<comment type="caution">
    <text evidence="2">The sequence shown here is derived from an EMBL/GenBank/DDBJ whole genome shotgun (WGS) entry which is preliminary data.</text>
</comment>
<dbReference type="EMBL" id="SPKJ01000025">
    <property type="protein sequence ID" value="MYZ47959.1"/>
    <property type="molecule type" value="Genomic_DNA"/>
</dbReference>
<dbReference type="RefSeq" id="WP_161140308.1">
    <property type="nucleotide sequence ID" value="NZ_SPKJ01000025.1"/>
</dbReference>
<reference evidence="2" key="1">
    <citation type="submission" date="2019-03" db="EMBL/GenBank/DDBJ databases">
        <title>Afifella sp. nov., isolated from activated sludge.</title>
        <authorList>
            <person name="Li Q."/>
            <person name="Liu Y."/>
        </authorList>
    </citation>
    <scope>NUCLEOTIDE SEQUENCE</scope>
    <source>
        <strain evidence="2">L72</strain>
    </source>
</reference>
<feature type="transmembrane region" description="Helical" evidence="1">
    <location>
        <begin position="107"/>
        <end position="130"/>
    </location>
</feature>
<dbReference type="Proteomes" id="UP000773614">
    <property type="component" value="Unassembled WGS sequence"/>
</dbReference>